<comment type="caution">
    <text evidence="2">The sequence shown here is derived from an EMBL/GenBank/DDBJ whole genome shotgun (WGS) entry which is preliminary data.</text>
</comment>
<evidence type="ECO:0000259" key="1">
    <source>
        <dbReference type="PROSITE" id="PS50995"/>
    </source>
</evidence>
<sequence>MEQASPALRTKPTRQRFDDRAVSEIIGYQLRRAQIQIFQEFMARFASFDMRPSEYSVMALIASNPGSKQIAIAEALGIKRANFVALINTLEARGLVERRQPANDRRSHALFLTSIGISLMEKLDAAQAEFEADCIARLGGTAERDQLMELLSRLTDQR</sequence>
<dbReference type="AlphaFoldDB" id="A0A942EGX1"/>
<dbReference type="EMBL" id="JAGXTP010000002">
    <property type="protein sequence ID" value="MBS3849721.1"/>
    <property type="molecule type" value="Genomic_DNA"/>
</dbReference>
<keyword evidence="3" id="KW-1185">Reference proteome</keyword>
<dbReference type="GO" id="GO:0003700">
    <property type="term" value="F:DNA-binding transcription factor activity"/>
    <property type="evidence" value="ECO:0007669"/>
    <property type="project" value="InterPro"/>
</dbReference>
<evidence type="ECO:0000313" key="2">
    <source>
        <dbReference type="EMBL" id="MBS3849721.1"/>
    </source>
</evidence>
<dbReference type="PROSITE" id="PS50995">
    <property type="entry name" value="HTH_MARR_2"/>
    <property type="match status" value="1"/>
</dbReference>
<dbReference type="RefSeq" id="WP_212659361.1">
    <property type="nucleotide sequence ID" value="NZ_JAGXTP010000002.1"/>
</dbReference>
<dbReference type="InterPro" id="IPR036390">
    <property type="entry name" value="WH_DNA-bd_sf"/>
</dbReference>
<protein>
    <submittedName>
        <fullName evidence="2">Winged helix-turn-helix transcriptional regulator</fullName>
    </submittedName>
</protein>
<dbReference type="InterPro" id="IPR039422">
    <property type="entry name" value="MarR/SlyA-like"/>
</dbReference>
<dbReference type="PRINTS" id="PR00598">
    <property type="entry name" value="HTHMARR"/>
</dbReference>
<evidence type="ECO:0000313" key="3">
    <source>
        <dbReference type="Proteomes" id="UP000678281"/>
    </source>
</evidence>
<dbReference type="Gene3D" id="1.10.10.10">
    <property type="entry name" value="Winged helix-like DNA-binding domain superfamily/Winged helix DNA-binding domain"/>
    <property type="match status" value="1"/>
</dbReference>
<proteinExistence type="predicted"/>
<gene>
    <name evidence="2" type="ORF">KD146_13535</name>
</gene>
<dbReference type="InterPro" id="IPR000835">
    <property type="entry name" value="HTH_MarR-typ"/>
</dbReference>
<dbReference type="InterPro" id="IPR036388">
    <property type="entry name" value="WH-like_DNA-bd_sf"/>
</dbReference>
<reference evidence="2" key="1">
    <citation type="submission" date="2021-04" db="EMBL/GenBank/DDBJ databases">
        <title>Devosia litorisediminis sp. nov., isolated from a sand dune.</title>
        <authorList>
            <person name="Park S."/>
            <person name="Yoon J.-H."/>
        </authorList>
    </citation>
    <scope>NUCLEOTIDE SEQUENCE</scope>
    <source>
        <strain evidence="2">BSSL-BM10</strain>
    </source>
</reference>
<name>A0A942EGX1_9HYPH</name>
<dbReference type="Proteomes" id="UP000678281">
    <property type="component" value="Unassembled WGS sequence"/>
</dbReference>
<feature type="domain" description="HTH marR-type" evidence="1">
    <location>
        <begin position="1"/>
        <end position="156"/>
    </location>
</feature>
<accession>A0A942EGX1</accession>
<dbReference type="GO" id="GO:0006950">
    <property type="term" value="P:response to stress"/>
    <property type="evidence" value="ECO:0007669"/>
    <property type="project" value="TreeGrafter"/>
</dbReference>
<dbReference type="PANTHER" id="PTHR33164:SF89">
    <property type="entry name" value="MARR FAMILY REGULATORY PROTEIN"/>
    <property type="match status" value="1"/>
</dbReference>
<organism evidence="2 3">
    <name type="scientific">Devosia litorisediminis</name>
    <dbReference type="NCBI Taxonomy" id="2829817"/>
    <lineage>
        <taxon>Bacteria</taxon>
        <taxon>Pseudomonadati</taxon>
        <taxon>Pseudomonadota</taxon>
        <taxon>Alphaproteobacteria</taxon>
        <taxon>Hyphomicrobiales</taxon>
        <taxon>Devosiaceae</taxon>
        <taxon>Devosia</taxon>
    </lineage>
</organism>
<dbReference type="SUPFAM" id="SSF46785">
    <property type="entry name" value="Winged helix' DNA-binding domain"/>
    <property type="match status" value="1"/>
</dbReference>
<dbReference type="SMART" id="SM00347">
    <property type="entry name" value="HTH_MARR"/>
    <property type="match status" value="1"/>
</dbReference>
<dbReference type="PANTHER" id="PTHR33164">
    <property type="entry name" value="TRANSCRIPTIONAL REGULATOR, MARR FAMILY"/>
    <property type="match status" value="1"/>
</dbReference>
<dbReference type="Pfam" id="PF12802">
    <property type="entry name" value="MarR_2"/>
    <property type="match status" value="1"/>
</dbReference>